<feature type="domain" description="Disease resistance protein At4g27190-like leucine-rich repeats" evidence="3">
    <location>
        <begin position="146"/>
        <end position="275"/>
    </location>
</feature>
<evidence type="ECO:0000259" key="3">
    <source>
        <dbReference type="Pfam" id="PF23247"/>
    </source>
</evidence>
<dbReference type="SUPFAM" id="SSF52047">
    <property type="entry name" value="RNI-like"/>
    <property type="match status" value="1"/>
</dbReference>
<dbReference type="EMBL" id="JBBPBM010000097">
    <property type="protein sequence ID" value="KAK8508749.1"/>
    <property type="molecule type" value="Genomic_DNA"/>
</dbReference>
<dbReference type="Gene3D" id="3.80.10.10">
    <property type="entry name" value="Ribonuclease Inhibitor"/>
    <property type="match status" value="3"/>
</dbReference>
<feature type="region of interest" description="Disordered" evidence="2">
    <location>
        <begin position="443"/>
        <end position="462"/>
    </location>
</feature>
<dbReference type="PANTHER" id="PTHR33463">
    <property type="entry name" value="NB-ARC DOMAIN-CONTAINING PROTEIN-RELATED"/>
    <property type="match status" value="1"/>
</dbReference>
<reference evidence="4 5" key="1">
    <citation type="journal article" date="2024" name="G3 (Bethesda)">
        <title>Genome assembly of Hibiscus sabdariffa L. provides insights into metabolisms of medicinal natural products.</title>
        <authorList>
            <person name="Kim T."/>
        </authorList>
    </citation>
    <scope>NUCLEOTIDE SEQUENCE [LARGE SCALE GENOMIC DNA]</scope>
    <source>
        <strain evidence="4">TK-2024</strain>
        <tissue evidence="4">Old leaves</tissue>
    </source>
</reference>
<sequence length="479" mass="54343">MSNGLAPRKAFPVLETLHLEGQSNLEKICHGELIRTESFSHLTTITVHSCDRLKNLFPFSIARNLNQLQKISVSSCEKITEIVSWERKDDNDKNGILEFRSLSSLELSFLQNFKSFYSQETTASSANNTESIAIPLFNPKVSCPALESLNLVSVNGVEKIWHGDKLSAMSFGVQSLISLTIWNCSNSFMVKSFVQLKTLEVSWCVEMESIIEGILGGEKDEEARISSCISLFCKLDYLKLYHLPKLKMFCPGINIAIEFPSLRELEILKCPLLKTFPCDSTNIDRKSNGNISLDQPQHLFNEKHVSCPALEKLHLDSMTGIEKIWKGDQLSVICFGVQSLTTLKVQRCHKLKYVFTSSMIKSLVQLKELSIERCENIQEITQGEDDDDDDEINFPRLNHLELNTLPKLESFCSSGNYSFGFPSLQIVTVEYCPKMKMFSQGNSNTPMLHKVRPSTRTNEGRWEGSLNSTIRQLFREKRV</sequence>
<dbReference type="InterPro" id="IPR057135">
    <property type="entry name" value="At4g27190-like_LRR"/>
</dbReference>
<accession>A0ABR2BPF8</accession>
<dbReference type="Proteomes" id="UP001472677">
    <property type="component" value="Unassembled WGS sequence"/>
</dbReference>
<name>A0ABR2BPF8_9ROSI</name>
<dbReference type="Pfam" id="PF23247">
    <property type="entry name" value="LRR_RPS2"/>
    <property type="match status" value="3"/>
</dbReference>
<evidence type="ECO:0000256" key="1">
    <source>
        <dbReference type="ARBA" id="ARBA00022821"/>
    </source>
</evidence>
<evidence type="ECO:0000313" key="5">
    <source>
        <dbReference type="Proteomes" id="UP001472677"/>
    </source>
</evidence>
<feature type="domain" description="Disease resistance protein At4g27190-like leucine-rich repeats" evidence="3">
    <location>
        <begin position="13"/>
        <end position="77"/>
    </location>
</feature>
<feature type="domain" description="Disease resistance protein At4g27190-like leucine-rich repeats" evidence="3">
    <location>
        <begin position="302"/>
        <end position="375"/>
    </location>
</feature>
<gene>
    <name evidence="4" type="ORF">V6N12_034855</name>
</gene>
<protein>
    <recommendedName>
        <fullName evidence="3">Disease resistance protein At4g27190-like leucine-rich repeats domain-containing protein</fullName>
    </recommendedName>
</protein>
<dbReference type="InterPro" id="IPR050905">
    <property type="entry name" value="Plant_NBS-LRR"/>
</dbReference>
<keyword evidence="1" id="KW-0611">Plant defense</keyword>
<comment type="caution">
    <text evidence="4">The sequence shown here is derived from an EMBL/GenBank/DDBJ whole genome shotgun (WGS) entry which is preliminary data.</text>
</comment>
<keyword evidence="5" id="KW-1185">Reference proteome</keyword>
<evidence type="ECO:0000313" key="4">
    <source>
        <dbReference type="EMBL" id="KAK8508749.1"/>
    </source>
</evidence>
<proteinExistence type="predicted"/>
<evidence type="ECO:0000256" key="2">
    <source>
        <dbReference type="SAM" id="MobiDB-lite"/>
    </source>
</evidence>
<dbReference type="InterPro" id="IPR032675">
    <property type="entry name" value="LRR_dom_sf"/>
</dbReference>
<dbReference type="PANTHER" id="PTHR33463:SF198">
    <property type="entry name" value="RPP4C3"/>
    <property type="match status" value="1"/>
</dbReference>
<organism evidence="4 5">
    <name type="scientific">Hibiscus sabdariffa</name>
    <name type="common">roselle</name>
    <dbReference type="NCBI Taxonomy" id="183260"/>
    <lineage>
        <taxon>Eukaryota</taxon>
        <taxon>Viridiplantae</taxon>
        <taxon>Streptophyta</taxon>
        <taxon>Embryophyta</taxon>
        <taxon>Tracheophyta</taxon>
        <taxon>Spermatophyta</taxon>
        <taxon>Magnoliopsida</taxon>
        <taxon>eudicotyledons</taxon>
        <taxon>Gunneridae</taxon>
        <taxon>Pentapetalae</taxon>
        <taxon>rosids</taxon>
        <taxon>malvids</taxon>
        <taxon>Malvales</taxon>
        <taxon>Malvaceae</taxon>
        <taxon>Malvoideae</taxon>
        <taxon>Hibiscus</taxon>
    </lineage>
</organism>